<feature type="coiled-coil region" evidence="1">
    <location>
        <begin position="120"/>
        <end position="154"/>
    </location>
</feature>
<gene>
    <name evidence="4" type="ORF">PBRA_002594</name>
</gene>
<feature type="coiled-coil region" evidence="1">
    <location>
        <begin position="53"/>
        <end position="94"/>
    </location>
</feature>
<evidence type="ECO:0000313" key="5">
    <source>
        <dbReference type="Proteomes" id="UP000039324"/>
    </source>
</evidence>
<dbReference type="Proteomes" id="UP000039324">
    <property type="component" value="Unassembled WGS sequence"/>
</dbReference>
<evidence type="ECO:0000256" key="2">
    <source>
        <dbReference type="SAM" id="MobiDB-lite"/>
    </source>
</evidence>
<feature type="region of interest" description="Disordered" evidence="2">
    <location>
        <begin position="280"/>
        <end position="352"/>
    </location>
</feature>
<reference evidence="4 5" key="1">
    <citation type="submission" date="2015-02" db="EMBL/GenBank/DDBJ databases">
        <authorList>
            <person name="Chooi Y.-H."/>
        </authorList>
    </citation>
    <scope>NUCLEOTIDE SEQUENCE [LARGE SCALE GENOMIC DNA]</scope>
    <source>
        <strain evidence="4">E3</strain>
    </source>
</reference>
<dbReference type="EMBL" id="CDSF01000133">
    <property type="protein sequence ID" value="CEP02627.1"/>
    <property type="molecule type" value="Genomic_DNA"/>
</dbReference>
<sequence length="385" mass="41876">MSCSVAQVVVLLLAVVAAVHGSSASSALGSELAPMPASFEGAPLSPGRTRAVIDRQDAAIEQLEDMCERQAADLDQARQRERDASRTLAKLKGDLSRSLQACEVDHQPLLEAHQACPEEKAKQQAQISDLVRQRRHLESQVQRLQAALEGSNALRRKALEDKAALFSKLEACRQMAQQDADWRSMLMERDEELAAATAEIASLTRSLAEREADLALAVEQLRELQLVCRDDHEIHQRGGNGVAITATRPWTTSPTMPTLEQELQRAGYDNSLPEHIVEDQNASKDGTSETVGEPPAPGAEGPCSCRRSPTPSPEQECQTATQGIAPEPAIKAQSAPRAAATESNVAGARNDQAHRLSRLQVWSCTLWRERPSVALMRVVDRRASG</sequence>
<feature type="chain" id="PRO_5005193517" evidence="3">
    <location>
        <begin position="22"/>
        <end position="385"/>
    </location>
</feature>
<accession>A0A0G4J555</accession>
<keyword evidence="5" id="KW-1185">Reference proteome</keyword>
<feature type="signal peptide" evidence="3">
    <location>
        <begin position="1"/>
        <end position="21"/>
    </location>
</feature>
<protein>
    <submittedName>
        <fullName evidence="4">Uncharacterized protein</fullName>
    </submittedName>
</protein>
<keyword evidence="3" id="KW-0732">Signal</keyword>
<evidence type="ECO:0000256" key="3">
    <source>
        <dbReference type="SAM" id="SignalP"/>
    </source>
</evidence>
<proteinExistence type="predicted"/>
<organism evidence="4 5">
    <name type="scientific">Plasmodiophora brassicae</name>
    <name type="common">Clubroot disease agent</name>
    <dbReference type="NCBI Taxonomy" id="37360"/>
    <lineage>
        <taxon>Eukaryota</taxon>
        <taxon>Sar</taxon>
        <taxon>Rhizaria</taxon>
        <taxon>Endomyxa</taxon>
        <taxon>Phytomyxea</taxon>
        <taxon>Plasmodiophorida</taxon>
        <taxon>Plasmodiophoridae</taxon>
        <taxon>Plasmodiophora</taxon>
    </lineage>
</organism>
<evidence type="ECO:0000256" key="1">
    <source>
        <dbReference type="SAM" id="Coils"/>
    </source>
</evidence>
<keyword evidence="1" id="KW-0175">Coiled coil</keyword>
<name>A0A0G4J555_PLABS</name>
<feature type="compositionally biased region" description="Low complexity" evidence="2">
    <location>
        <begin position="298"/>
        <end position="309"/>
    </location>
</feature>
<evidence type="ECO:0000313" key="4">
    <source>
        <dbReference type="EMBL" id="CEP02627.1"/>
    </source>
</evidence>
<dbReference type="AlphaFoldDB" id="A0A0G4J555"/>